<feature type="region of interest" description="Disordered" evidence="5">
    <location>
        <begin position="1"/>
        <end position="24"/>
    </location>
</feature>
<dbReference type="GO" id="GO:0000976">
    <property type="term" value="F:transcription cis-regulatory region binding"/>
    <property type="evidence" value="ECO:0007669"/>
    <property type="project" value="TreeGrafter"/>
</dbReference>
<sequence>MGTGWDRSGPAHPVPAPRSRTRRSAGLPCLRTLTDAPVRLAKVRAVTDRLPHTLRSDALDNRERILDAARALFATEGLNVPMREIARHAGVGPATLYRRFPTKQMLATEAFADEMRACHVLVDEGLAEPDPWRGFCLVIEKTCELHARSRGFTEAFMSTFPDAMDIAAERTYALRSIAELADRAKDAGHLRPDFVLDDLILMLMANRGIHTTSKATRVAASRRFAALVIQAFRASPQHSPLPPVARLAPAAPGT</sequence>
<keyword evidence="3" id="KW-0804">Transcription</keyword>
<feature type="DNA-binding region" description="H-T-H motif" evidence="4">
    <location>
        <begin position="81"/>
        <end position="100"/>
    </location>
</feature>
<dbReference type="GO" id="GO:0003700">
    <property type="term" value="F:DNA-binding transcription factor activity"/>
    <property type="evidence" value="ECO:0007669"/>
    <property type="project" value="TreeGrafter"/>
</dbReference>
<dbReference type="InterPro" id="IPR009057">
    <property type="entry name" value="Homeodomain-like_sf"/>
</dbReference>
<evidence type="ECO:0000256" key="5">
    <source>
        <dbReference type="SAM" id="MobiDB-lite"/>
    </source>
</evidence>
<dbReference type="Gene3D" id="1.10.357.10">
    <property type="entry name" value="Tetracycline Repressor, domain 2"/>
    <property type="match status" value="1"/>
</dbReference>
<dbReference type="AlphaFoldDB" id="G2PFI6"/>
<feature type="domain" description="HTH tetR-type" evidence="6">
    <location>
        <begin position="59"/>
        <end position="118"/>
    </location>
</feature>
<dbReference type="PANTHER" id="PTHR30055">
    <property type="entry name" value="HTH-TYPE TRANSCRIPTIONAL REGULATOR RUTR"/>
    <property type="match status" value="1"/>
</dbReference>
<evidence type="ECO:0000256" key="2">
    <source>
        <dbReference type="ARBA" id="ARBA00023125"/>
    </source>
</evidence>
<dbReference type="InterPro" id="IPR001647">
    <property type="entry name" value="HTH_TetR"/>
</dbReference>
<dbReference type="PRINTS" id="PR00455">
    <property type="entry name" value="HTHTETR"/>
</dbReference>
<organism evidence="7 8">
    <name type="scientific">Streptomyces violaceusniger (strain Tu 4113)</name>
    <dbReference type="NCBI Taxonomy" id="653045"/>
    <lineage>
        <taxon>Bacteria</taxon>
        <taxon>Bacillati</taxon>
        <taxon>Actinomycetota</taxon>
        <taxon>Actinomycetes</taxon>
        <taxon>Kitasatosporales</taxon>
        <taxon>Streptomycetaceae</taxon>
        <taxon>Streptomyces</taxon>
        <taxon>Streptomyces violaceusniger group</taxon>
    </lineage>
</organism>
<protein>
    <submittedName>
        <fullName evidence="7">Regulatory protein TetR</fullName>
    </submittedName>
</protein>
<proteinExistence type="predicted"/>
<dbReference type="Proteomes" id="UP000008703">
    <property type="component" value="Chromosome"/>
</dbReference>
<keyword evidence="8" id="KW-1185">Reference proteome</keyword>
<gene>
    <name evidence="7" type="ORF">Strvi_5003</name>
</gene>
<accession>G2PFI6</accession>
<keyword evidence="1" id="KW-0805">Transcription regulation</keyword>
<dbReference type="EMBL" id="CP002994">
    <property type="protein sequence ID" value="AEM84547.1"/>
    <property type="molecule type" value="Genomic_DNA"/>
</dbReference>
<evidence type="ECO:0000256" key="1">
    <source>
        <dbReference type="ARBA" id="ARBA00023015"/>
    </source>
</evidence>
<name>G2PFI6_STRV4</name>
<evidence type="ECO:0000256" key="4">
    <source>
        <dbReference type="PROSITE-ProRule" id="PRU00335"/>
    </source>
</evidence>
<dbReference type="HOGENOM" id="CLU_069356_17_0_11"/>
<evidence type="ECO:0000313" key="7">
    <source>
        <dbReference type="EMBL" id="AEM84547.1"/>
    </source>
</evidence>
<dbReference type="PROSITE" id="PS50977">
    <property type="entry name" value="HTH_TETR_2"/>
    <property type="match status" value="1"/>
</dbReference>
<evidence type="ECO:0000256" key="3">
    <source>
        <dbReference type="ARBA" id="ARBA00023163"/>
    </source>
</evidence>
<dbReference type="SUPFAM" id="SSF46689">
    <property type="entry name" value="Homeodomain-like"/>
    <property type="match status" value="1"/>
</dbReference>
<evidence type="ECO:0000259" key="6">
    <source>
        <dbReference type="PROSITE" id="PS50977"/>
    </source>
</evidence>
<dbReference type="InterPro" id="IPR036271">
    <property type="entry name" value="Tet_transcr_reg_TetR-rel_C_sf"/>
</dbReference>
<keyword evidence="2 4" id="KW-0238">DNA-binding</keyword>
<dbReference type="KEGG" id="svl:Strvi_5003"/>
<reference evidence="7" key="1">
    <citation type="submission" date="2011-08" db="EMBL/GenBank/DDBJ databases">
        <title>Complete sequence of chromosome of Streptomyces violaceusniger Tu 4113.</title>
        <authorList>
            <consortium name="US DOE Joint Genome Institute"/>
            <person name="Lucas S."/>
            <person name="Han J."/>
            <person name="Lapidus A."/>
            <person name="Cheng J.-F."/>
            <person name="Goodwin L."/>
            <person name="Pitluck S."/>
            <person name="Peters L."/>
            <person name="Ivanova N."/>
            <person name="Daligault H."/>
            <person name="Detter J.C."/>
            <person name="Han C."/>
            <person name="Tapia R."/>
            <person name="Land M."/>
            <person name="Hauser L."/>
            <person name="Kyrpides N."/>
            <person name="Ivanova N."/>
            <person name="Pagani I."/>
            <person name="Hagen A."/>
            <person name="Katz L."/>
            <person name="Fiedler H.-P."/>
            <person name="Keasling J."/>
            <person name="Fortman J."/>
            <person name="Woyke T."/>
        </authorList>
    </citation>
    <scope>NUCLEOTIDE SEQUENCE [LARGE SCALE GENOMIC DNA]</scope>
    <source>
        <strain evidence="7">Tu 4113</strain>
    </source>
</reference>
<dbReference type="InterPro" id="IPR050109">
    <property type="entry name" value="HTH-type_TetR-like_transc_reg"/>
</dbReference>
<dbReference type="SUPFAM" id="SSF48498">
    <property type="entry name" value="Tetracyclin repressor-like, C-terminal domain"/>
    <property type="match status" value="1"/>
</dbReference>
<dbReference type="Pfam" id="PF00440">
    <property type="entry name" value="TetR_N"/>
    <property type="match status" value="1"/>
</dbReference>
<dbReference type="PANTHER" id="PTHR30055:SF234">
    <property type="entry name" value="HTH-TYPE TRANSCRIPTIONAL REGULATOR BETI"/>
    <property type="match status" value="1"/>
</dbReference>
<dbReference type="eggNOG" id="COG1309">
    <property type="taxonomic scope" value="Bacteria"/>
</dbReference>
<evidence type="ECO:0000313" key="8">
    <source>
        <dbReference type="Proteomes" id="UP000008703"/>
    </source>
</evidence>